<evidence type="ECO:0000259" key="4">
    <source>
        <dbReference type="PROSITE" id="PS50966"/>
    </source>
</evidence>
<keyword evidence="1" id="KW-0863">Zinc-finger</keyword>
<feature type="compositionally biased region" description="Polar residues" evidence="2">
    <location>
        <begin position="27"/>
        <end position="39"/>
    </location>
</feature>
<comment type="caution">
    <text evidence="5">The sequence shown here is derived from an EMBL/GenBank/DDBJ whole genome shotgun (WGS) entry which is preliminary data.</text>
</comment>
<feature type="compositionally biased region" description="Basic residues" evidence="2">
    <location>
        <begin position="78"/>
        <end position="87"/>
    </location>
</feature>
<evidence type="ECO:0000256" key="2">
    <source>
        <dbReference type="SAM" id="MobiDB-lite"/>
    </source>
</evidence>
<protein>
    <submittedName>
        <fullName evidence="5">Uncharacterized protein</fullName>
    </submittedName>
</protein>
<dbReference type="Proteomes" id="UP000693738">
    <property type="component" value="Unassembled WGS sequence"/>
</dbReference>
<sequence length="430" mass="48074">MDSTNSSGAQSANETPTLNVEHRRMTRSATRALQLQQAGPSPAGVSEKADQAPPPSTNKTQKASEVKKEDNDDEQPKKAIRGKKQAKKILTVPATNKKRKTTKIKKEDDDDGSDEQPMKAVRVKKELDTKENLTALPANNKRKASEITKEEDDDDYKPEQASGIKDEEDHTPKKAAPVKKMMKLGGEKRLRKFRDEPPKHWQGVYDRAQTERFYVLNRTRVGTESRPEEYVEMTGSTGNIYNVHIGLRITCSCPHHMRGFAQCKHICFVMKKMLNAPDDLLYQQALLSTELQSIFESAPDIYASQSQSQEESDKRKPIEGDCPICYCELKKEGEKKPALVWCAAACGHNFHAKCFKLWAENKPGADVTCPMCRSAWMVDEKLATAVEKSKAKPSEGYLNVADQLGLSGVRDTSTYGRSAHLESLTSSMHD</sequence>
<dbReference type="SMART" id="SM00184">
    <property type="entry name" value="RING"/>
    <property type="match status" value="1"/>
</dbReference>
<dbReference type="InterPro" id="IPR001841">
    <property type="entry name" value="Znf_RING"/>
</dbReference>
<feature type="domain" description="SWIM-type" evidence="4">
    <location>
        <begin position="241"/>
        <end position="274"/>
    </location>
</feature>
<dbReference type="CDD" id="cd16494">
    <property type="entry name" value="RING-CH-C4HC3_ZSWM2"/>
    <property type="match status" value="1"/>
</dbReference>
<dbReference type="EMBL" id="CAJSTJ010000140">
    <property type="protein sequence ID" value="CAG7561271.1"/>
    <property type="molecule type" value="Genomic_DNA"/>
</dbReference>
<evidence type="ECO:0000313" key="6">
    <source>
        <dbReference type="Proteomes" id="UP000693738"/>
    </source>
</evidence>
<dbReference type="PANTHER" id="PTHR21540:SF0">
    <property type="entry name" value="PHD FAMILY PROTEIN"/>
    <property type="match status" value="1"/>
</dbReference>
<feature type="domain" description="RING-type" evidence="3">
    <location>
        <begin position="322"/>
        <end position="373"/>
    </location>
</feature>
<evidence type="ECO:0000313" key="5">
    <source>
        <dbReference type="EMBL" id="CAG7561271.1"/>
    </source>
</evidence>
<evidence type="ECO:0000256" key="1">
    <source>
        <dbReference type="PROSITE-ProRule" id="PRU00175"/>
    </source>
</evidence>
<proteinExistence type="predicted"/>
<dbReference type="InterPro" id="IPR007527">
    <property type="entry name" value="Znf_SWIM"/>
</dbReference>
<dbReference type="GO" id="GO:0008270">
    <property type="term" value="F:zinc ion binding"/>
    <property type="evidence" value="ECO:0007669"/>
    <property type="project" value="UniProtKB-KW"/>
</dbReference>
<keyword evidence="1" id="KW-0862">Zinc</keyword>
<dbReference type="GO" id="GO:0061630">
    <property type="term" value="F:ubiquitin protein ligase activity"/>
    <property type="evidence" value="ECO:0007669"/>
    <property type="project" value="InterPro"/>
</dbReference>
<accession>A0A8J2ISY4</accession>
<feature type="compositionally biased region" description="Polar residues" evidence="2">
    <location>
        <begin position="1"/>
        <end position="18"/>
    </location>
</feature>
<gene>
    <name evidence="5" type="ORF">FEQUK3_LOCUS6977</name>
</gene>
<keyword evidence="1" id="KW-0479">Metal-binding</keyword>
<dbReference type="Pfam" id="PF13639">
    <property type="entry name" value="zf-RING_2"/>
    <property type="match status" value="1"/>
</dbReference>
<dbReference type="AlphaFoldDB" id="A0A8J2ISY4"/>
<dbReference type="PROSITE" id="PS50089">
    <property type="entry name" value="ZF_RING_2"/>
    <property type="match status" value="1"/>
</dbReference>
<evidence type="ECO:0000259" key="3">
    <source>
        <dbReference type="PROSITE" id="PS50089"/>
    </source>
</evidence>
<name>A0A8J2ISY4_FUSEQ</name>
<dbReference type="PANTHER" id="PTHR21540">
    <property type="entry name" value="RING FINGER AND SWIM DOMAIN-CONTAINING PROTEIN 2"/>
    <property type="match status" value="1"/>
</dbReference>
<organism evidence="5 6">
    <name type="scientific">Fusarium equiseti</name>
    <name type="common">Fusarium scirpi</name>
    <dbReference type="NCBI Taxonomy" id="61235"/>
    <lineage>
        <taxon>Eukaryota</taxon>
        <taxon>Fungi</taxon>
        <taxon>Dikarya</taxon>
        <taxon>Ascomycota</taxon>
        <taxon>Pezizomycotina</taxon>
        <taxon>Sordariomycetes</taxon>
        <taxon>Hypocreomycetidae</taxon>
        <taxon>Hypocreales</taxon>
        <taxon>Nectriaceae</taxon>
        <taxon>Fusarium</taxon>
        <taxon>Fusarium incarnatum-equiseti species complex</taxon>
    </lineage>
</organism>
<feature type="region of interest" description="Disordered" evidence="2">
    <location>
        <begin position="1"/>
        <end position="175"/>
    </location>
</feature>
<reference evidence="5" key="1">
    <citation type="submission" date="2021-05" db="EMBL/GenBank/DDBJ databases">
        <authorList>
            <person name="Khan N."/>
        </authorList>
    </citation>
    <scope>NUCLEOTIDE SEQUENCE</scope>
</reference>
<dbReference type="InterPro" id="IPR039903">
    <property type="entry name" value="Zswim2"/>
</dbReference>
<dbReference type="PROSITE" id="PS50966">
    <property type="entry name" value="ZF_SWIM"/>
    <property type="match status" value="1"/>
</dbReference>
<feature type="compositionally biased region" description="Basic and acidic residues" evidence="2">
    <location>
        <begin position="62"/>
        <end position="77"/>
    </location>
</feature>